<evidence type="ECO:0000313" key="1">
    <source>
        <dbReference type="EMBL" id="CAD7044651.1"/>
    </source>
</evidence>
<organism evidence="1 2">
    <name type="scientific">Pseudorhizobium endolithicum</name>
    <dbReference type="NCBI Taxonomy" id="1191678"/>
    <lineage>
        <taxon>Bacteria</taxon>
        <taxon>Pseudomonadati</taxon>
        <taxon>Pseudomonadota</taxon>
        <taxon>Alphaproteobacteria</taxon>
        <taxon>Hyphomicrobiales</taxon>
        <taxon>Rhizobiaceae</taxon>
        <taxon>Rhizobium/Agrobacterium group</taxon>
        <taxon>Pseudorhizobium</taxon>
    </lineage>
</organism>
<dbReference type="EMBL" id="CABFWF030000013">
    <property type="protein sequence ID" value="CAD7044651.1"/>
    <property type="molecule type" value="Genomic_DNA"/>
</dbReference>
<dbReference type="Proteomes" id="UP000606921">
    <property type="component" value="Unassembled WGS sequence"/>
</dbReference>
<protein>
    <submittedName>
        <fullName evidence="1">Uncharacterized protein</fullName>
    </submittedName>
</protein>
<evidence type="ECO:0000313" key="2">
    <source>
        <dbReference type="Proteomes" id="UP000606921"/>
    </source>
</evidence>
<proteinExistence type="predicted"/>
<accession>A0ABM8PRJ8</accession>
<name>A0ABM8PRJ8_9HYPH</name>
<keyword evidence="2" id="KW-1185">Reference proteome</keyword>
<reference evidence="1 2" key="1">
    <citation type="submission" date="2020-11" db="EMBL/GenBank/DDBJ databases">
        <authorList>
            <person name="Lassalle F."/>
        </authorList>
    </citation>
    <scope>NUCLEOTIDE SEQUENCE [LARGE SCALE GENOMIC DNA]</scope>
    <source>
        <strain evidence="1 2">JC140</strain>
    </source>
</reference>
<gene>
    <name evidence="1" type="ORF">REJC140_03848</name>
</gene>
<sequence length="118" mass="13174">MTMRLEDLQYASTVAFSLVPVCREIAEKAASRYHGTVSVPDELREAVFQRRTTLEVSGELKKFVVMIDNINNRIHGLFAPSGAAASSVKRENEAVMPQLQKLDADCNSFFAKLRSLKL</sequence>
<comment type="caution">
    <text evidence="1">The sequence shown here is derived from an EMBL/GenBank/DDBJ whole genome shotgun (WGS) entry which is preliminary data.</text>
</comment>